<name>A0A1I3EUR0_9BURK</name>
<evidence type="ECO:0000313" key="2">
    <source>
        <dbReference type="Proteomes" id="UP000199548"/>
    </source>
</evidence>
<keyword evidence="2" id="KW-1185">Reference proteome</keyword>
<organism evidence="1 2">
    <name type="scientific">Paraburkholderia megapolitana</name>
    <dbReference type="NCBI Taxonomy" id="420953"/>
    <lineage>
        <taxon>Bacteria</taxon>
        <taxon>Pseudomonadati</taxon>
        <taxon>Pseudomonadota</taxon>
        <taxon>Betaproteobacteria</taxon>
        <taxon>Burkholderiales</taxon>
        <taxon>Burkholderiaceae</taxon>
        <taxon>Paraburkholderia</taxon>
    </lineage>
</organism>
<dbReference type="EMBL" id="FOQU01000001">
    <property type="protein sequence ID" value="SFI02709.1"/>
    <property type="molecule type" value="Genomic_DNA"/>
</dbReference>
<evidence type="ECO:0000313" key="1">
    <source>
        <dbReference type="EMBL" id="SFI02709.1"/>
    </source>
</evidence>
<reference evidence="1 2" key="1">
    <citation type="submission" date="2016-10" db="EMBL/GenBank/DDBJ databases">
        <authorList>
            <person name="de Groot N.N."/>
        </authorList>
    </citation>
    <scope>NUCLEOTIDE SEQUENCE [LARGE SCALE GENOMIC DNA]</scope>
    <source>
        <strain evidence="1 2">LMG 23650</strain>
    </source>
</reference>
<gene>
    <name evidence="1" type="ORF">SAMN05192543_1011106</name>
</gene>
<sequence>MAIVPEHVSRQLESIFAGRDDRAFVILRVRAQLFSDTHALAWLARMRERYDSELELLLLISSTDQCHEPDASESIDLPLATELAICGAPKRCESVSLVSWMLCDSVRPRPADYLRAVLASRSIGWLLSCPLNESIARIADDAGLDACNLRRTVLDLSGSGIPETCVAAYAHAFFLERVANGDEPCGIAFDLAASGESGPADKCAWQVDATEALLDAVASAITMRRMTAHTRLSISLRRML</sequence>
<proteinExistence type="predicted"/>
<dbReference type="AlphaFoldDB" id="A0A1I3EUR0"/>
<accession>A0A1I3EUR0</accession>
<protein>
    <submittedName>
        <fullName evidence="1">Uncharacterized protein</fullName>
    </submittedName>
</protein>
<dbReference type="Proteomes" id="UP000199548">
    <property type="component" value="Unassembled WGS sequence"/>
</dbReference>